<evidence type="ECO:0000256" key="2">
    <source>
        <dbReference type="ARBA" id="ARBA00022737"/>
    </source>
</evidence>
<evidence type="ECO:0000313" key="5">
    <source>
        <dbReference type="EMBL" id="TPX36354.1"/>
    </source>
</evidence>
<dbReference type="OrthoDB" id="7451790at2759"/>
<feature type="compositionally biased region" description="Low complexity" evidence="4">
    <location>
        <begin position="319"/>
        <end position="334"/>
    </location>
</feature>
<dbReference type="RefSeq" id="XP_031026667.1">
    <property type="nucleotide sequence ID" value="XM_031167507.1"/>
</dbReference>
<feature type="region of interest" description="Disordered" evidence="4">
    <location>
        <begin position="298"/>
        <end position="335"/>
    </location>
</feature>
<dbReference type="EMBL" id="QEAO01000005">
    <property type="protein sequence ID" value="TPX36354.1"/>
    <property type="molecule type" value="Genomic_DNA"/>
</dbReference>
<dbReference type="PANTHER" id="PTHR24366:SF96">
    <property type="entry name" value="LEUCINE RICH REPEAT CONTAINING 53"/>
    <property type="match status" value="1"/>
</dbReference>
<dbReference type="SMART" id="SM00365">
    <property type="entry name" value="LRR_SD22"/>
    <property type="match status" value="4"/>
</dbReference>
<dbReference type="SUPFAM" id="SSF52075">
    <property type="entry name" value="Outer arm dynein light chain 1"/>
    <property type="match status" value="1"/>
</dbReference>
<keyword evidence="3" id="KW-0175">Coiled coil</keyword>
<dbReference type="SUPFAM" id="SSF57997">
    <property type="entry name" value="Tropomyosin"/>
    <property type="match status" value="1"/>
</dbReference>
<feature type="region of interest" description="Disordered" evidence="4">
    <location>
        <begin position="260"/>
        <end position="283"/>
    </location>
</feature>
<accession>A0A507CEL8</accession>
<protein>
    <recommendedName>
        <fullName evidence="7">U2A'/phosphoprotein 32 family A C-terminal domain-containing protein</fullName>
    </recommendedName>
</protein>
<keyword evidence="2" id="KW-0677">Repeat</keyword>
<comment type="caution">
    <text evidence="5">The sequence shown here is derived from an EMBL/GenBank/DDBJ whole genome shotgun (WGS) entry which is preliminary data.</text>
</comment>
<feature type="region of interest" description="Disordered" evidence="4">
    <location>
        <begin position="391"/>
        <end position="419"/>
    </location>
</feature>
<evidence type="ECO:0008006" key="7">
    <source>
        <dbReference type="Google" id="ProtNLM"/>
    </source>
</evidence>
<dbReference type="PROSITE" id="PS51450">
    <property type="entry name" value="LRR"/>
    <property type="match status" value="3"/>
</dbReference>
<dbReference type="PANTHER" id="PTHR24366">
    <property type="entry name" value="IG(IMMUNOGLOBULIN) AND LRR(LEUCINE RICH REPEAT) DOMAINS"/>
    <property type="match status" value="1"/>
</dbReference>
<feature type="region of interest" description="Disordered" evidence="4">
    <location>
        <begin position="822"/>
        <end position="841"/>
    </location>
</feature>
<dbReference type="Proteomes" id="UP000319731">
    <property type="component" value="Unassembled WGS sequence"/>
</dbReference>
<feature type="coiled-coil region" evidence="3">
    <location>
        <begin position="635"/>
        <end position="669"/>
    </location>
</feature>
<dbReference type="InterPro" id="IPR001611">
    <property type="entry name" value="Leu-rich_rpt"/>
</dbReference>
<dbReference type="AlphaFoldDB" id="A0A507CEL8"/>
<keyword evidence="6" id="KW-1185">Reference proteome</keyword>
<dbReference type="InterPro" id="IPR032675">
    <property type="entry name" value="LRR_dom_sf"/>
</dbReference>
<organism evidence="5 6">
    <name type="scientific">Synchytrium microbalum</name>
    <dbReference type="NCBI Taxonomy" id="1806994"/>
    <lineage>
        <taxon>Eukaryota</taxon>
        <taxon>Fungi</taxon>
        <taxon>Fungi incertae sedis</taxon>
        <taxon>Chytridiomycota</taxon>
        <taxon>Chytridiomycota incertae sedis</taxon>
        <taxon>Chytridiomycetes</taxon>
        <taxon>Synchytriales</taxon>
        <taxon>Synchytriaceae</taxon>
        <taxon>Synchytrium</taxon>
    </lineage>
</organism>
<gene>
    <name evidence="5" type="ORF">SmJEL517_g01579</name>
</gene>
<dbReference type="Pfam" id="PF13855">
    <property type="entry name" value="LRR_8"/>
    <property type="match status" value="1"/>
</dbReference>
<proteinExistence type="predicted"/>
<feature type="coiled-coil region" evidence="3">
    <location>
        <begin position="509"/>
        <end position="543"/>
    </location>
</feature>
<sequence length="1116" mass="126693">MAEISRVDCNIATLRDLLPIIRKSTQGHAVGSPANVKTLYLHSNRIKTLDRDVLSILSKLTILDVSSNFIDKIDALEGLSVLVDLNLSNNKIRRVEGLRSLQNLRRLNLSFNQIKTLEGMVELHGDHCSLQTLDIKGNEIEEVDQLAYIVGCPHLRELSVNTEGLSTRVNPMCKNVDYSRATVFSMLPQLVAVDGQDDAGNSRSPEDLLSDSPDISKYQSVFDESEFFSSVPIQCSAIPQHRTSRPISNTLPTTPSIDSALARFRAPRPSSTTESKTPDRVLDERLDRLESRLDDILKASRENLAPREPLVSAPPRPASPQKSSSHPMSSAQPSDRLTRLEIMLGQLLGRFEGPELQETVKPAVENKHVNPDRLESLESQMSTLVDFLAGKRNSNIPNPSKKVLHRSSHRDDESDVTDVDGGKLYEADLEVQNSILQDARTGKKAKGVPSVTVIKPLSNSKITPNLASSNAKLLSALEQEEKRLRGNELRNVAQLRVLNDNLKTQTHRADVAESKLTEHQKMVEDQQRELESVNAQAKKSGEEVVSLSSKIRDMDQLINDLTVRLATASENERKAAEAAVALSFLESQLKRKEMECELAKKSSCDAEVALSNIESKLHVSEAEKNRLSVRFVKEREQFKVKIAEVKRENEIYQTTIKQLQREVGGLKDQMASRDHAMQQNLQDLYSSHAHEVDAAVGSATHQLMDRHREETDMLSRSLVSTREAYAALEEEYRKGIKEEQAKVEQVQNILQDTNRKLNEQTLIITEASQKENEMTAMIRDLTSLVKEQKARIADLTEKNQLSFSVFEEQMRVLEAKLRSAQRTKSEMKQAHKESAASQSEHVARRLALDSAEAEKARLSSELANQAVLFQQEKARLETRIKQLEEEKSKIEKQFESDVQALRVKNKMLDDQNDTIRTLKQNLENKTREHHLLAGDVEKREERLEEQLAIEHQANRDMRRELDAQEKLVEQLQSLADEYRSERDALRKEYVEVTRRLKERNDSIQKIEEEVARVRGIFKAKEDKLIQEKENALRAKDNSIADLRLSYETQSSRLALLERERDGMAQSLMNLQHKLEEATVDKKQHESEMRVLLSEIDRQKHKMEARMAKLRVAVQED</sequence>
<dbReference type="SMART" id="SM00369">
    <property type="entry name" value="LRR_TYP"/>
    <property type="match status" value="4"/>
</dbReference>
<evidence type="ECO:0000256" key="4">
    <source>
        <dbReference type="SAM" id="MobiDB-lite"/>
    </source>
</evidence>
<evidence type="ECO:0000256" key="1">
    <source>
        <dbReference type="ARBA" id="ARBA00022614"/>
    </source>
</evidence>
<evidence type="ECO:0000256" key="3">
    <source>
        <dbReference type="SAM" id="Coils"/>
    </source>
</evidence>
<keyword evidence="1" id="KW-0433">Leucine-rich repeat</keyword>
<dbReference type="InterPro" id="IPR003591">
    <property type="entry name" value="Leu-rich_rpt_typical-subtyp"/>
</dbReference>
<reference evidence="5 6" key="1">
    <citation type="journal article" date="2019" name="Sci. Rep.">
        <title>Comparative genomics of chytrid fungi reveal insights into the obligate biotrophic and pathogenic lifestyle of Synchytrium endobioticum.</title>
        <authorList>
            <person name="van de Vossenberg B.T.L.H."/>
            <person name="Warris S."/>
            <person name="Nguyen H.D.T."/>
            <person name="van Gent-Pelzer M.P.E."/>
            <person name="Joly D.L."/>
            <person name="van de Geest H.C."/>
            <person name="Bonants P.J.M."/>
            <person name="Smith D.S."/>
            <person name="Levesque C.A."/>
            <person name="van der Lee T.A.J."/>
        </authorList>
    </citation>
    <scope>NUCLEOTIDE SEQUENCE [LARGE SCALE GENOMIC DNA]</scope>
    <source>
        <strain evidence="5 6">JEL517</strain>
    </source>
</reference>
<feature type="coiled-coil region" evidence="3">
    <location>
        <begin position="575"/>
        <end position="602"/>
    </location>
</feature>
<evidence type="ECO:0000313" key="6">
    <source>
        <dbReference type="Proteomes" id="UP000319731"/>
    </source>
</evidence>
<dbReference type="Gene3D" id="3.80.10.10">
    <property type="entry name" value="Ribonuclease Inhibitor"/>
    <property type="match status" value="2"/>
</dbReference>
<feature type="compositionally biased region" description="Basic and acidic residues" evidence="4">
    <location>
        <begin position="822"/>
        <end position="834"/>
    </location>
</feature>
<dbReference type="STRING" id="1806994.A0A507CEL8"/>
<name>A0A507CEL8_9FUNG</name>
<dbReference type="GeneID" id="42002804"/>